<protein>
    <recommendedName>
        <fullName evidence="3">DUF2125 domain-containing protein</fullName>
    </recommendedName>
</protein>
<dbReference type="Proteomes" id="UP001143349">
    <property type="component" value="Unassembled WGS sequence"/>
</dbReference>
<comment type="caution">
    <text evidence="1">The sequence shown here is derived from an EMBL/GenBank/DDBJ whole genome shotgun (WGS) entry which is preliminary data.</text>
</comment>
<sequence>MRRLLVILALSALILGGIWLGGETLLARQLEQVAAEQPSVELGGTRELREAGRIGVRVSDLRLRTASGTVDLPWADLWLNPLHLTEMRLTLPPQVALDPGAGPLELGLADASARLSVKPLQGFGVGSVGLTSGPVSVDGAELAKSLQADARLTKVGQDAPQGTAATYDLDLRLAELEPGFAALQSLPGRLSLNAAGKIWLDALPAPASLAAGPEPLPLGLRLDSADIQLGKLRMRVMGRIVADDQGYAAGQIALYTADAEPLLQVAADAGLISPKAVVLAGTILKNIATLPLPDEDGFQFPPANQGELRLPLTLSGGKMSLGPVPLGPAPVFPRR</sequence>
<dbReference type="InterPro" id="IPR018666">
    <property type="entry name" value="DUF2125"/>
</dbReference>
<reference evidence="1" key="2">
    <citation type="submission" date="2023-01" db="EMBL/GenBank/DDBJ databases">
        <authorList>
            <person name="Sun Q."/>
            <person name="Evtushenko L."/>
        </authorList>
    </citation>
    <scope>NUCLEOTIDE SEQUENCE</scope>
    <source>
        <strain evidence="1">VKM B-2222</strain>
    </source>
</reference>
<keyword evidence="2" id="KW-1185">Reference proteome</keyword>
<evidence type="ECO:0000313" key="1">
    <source>
        <dbReference type="EMBL" id="GLK63327.1"/>
    </source>
</evidence>
<reference evidence="1" key="1">
    <citation type="journal article" date="2014" name="Int. J. Syst. Evol. Microbiol.">
        <title>Complete genome sequence of Corynebacterium casei LMG S-19264T (=DSM 44701T), isolated from a smear-ripened cheese.</title>
        <authorList>
            <consortium name="US DOE Joint Genome Institute (JGI-PGF)"/>
            <person name="Walter F."/>
            <person name="Albersmeier A."/>
            <person name="Kalinowski J."/>
            <person name="Ruckert C."/>
        </authorList>
    </citation>
    <scope>NUCLEOTIDE SEQUENCE</scope>
    <source>
        <strain evidence="1">VKM B-2222</strain>
    </source>
</reference>
<proteinExistence type="predicted"/>
<name>A0AAD3NWQ0_9RHOB</name>
<dbReference type="RefSeq" id="WP_271179230.1">
    <property type="nucleotide sequence ID" value="NZ_BSFH01000016.1"/>
</dbReference>
<gene>
    <name evidence="1" type="ORF">GCM10017635_07970</name>
</gene>
<dbReference type="EMBL" id="BSFH01000016">
    <property type="protein sequence ID" value="GLK63327.1"/>
    <property type="molecule type" value="Genomic_DNA"/>
</dbReference>
<dbReference type="AlphaFoldDB" id="A0AAD3NWQ0"/>
<accession>A0AAD3NWQ0</accession>
<dbReference type="Pfam" id="PF09898">
    <property type="entry name" value="DUF2125"/>
    <property type="match status" value="1"/>
</dbReference>
<evidence type="ECO:0000313" key="2">
    <source>
        <dbReference type="Proteomes" id="UP001143349"/>
    </source>
</evidence>
<organism evidence="1 2">
    <name type="scientific">Paracoccus kondratievae</name>
    <dbReference type="NCBI Taxonomy" id="135740"/>
    <lineage>
        <taxon>Bacteria</taxon>
        <taxon>Pseudomonadati</taxon>
        <taxon>Pseudomonadota</taxon>
        <taxon>Alphaproteobacteria</taxon>
        <taxon>Rhodobacterales</taxon>
        <taxon>Paracoccaceae</taxon>
        <taxon>Paracoccus</taxon>
    </lineage>
</organism>
<evidence type="ECO:0008006" key="3">
    <source>
        <dbReference type="Google" id="ProtNLM"/>
    </source>
</evidence>